<evidence type="ECO:0000256" key="1">
    <source>
        <dbReference type="SAM" id="MobiDB-lite"/>
    </source>
</evidence>
<reference evidence="2 3" key="1">
    <citation type="submission" date="2021-02" db="EMBL/GenBank/DDBJ databases">
        <title>Complete genome of Desulfoluna sp. strain ASN36.</title>
        <authorList>
            <person name="Takahashi A."/>
            <person name="Kojima H."/>
            <person name="Fukui M."/>
        </authorList>
    </citation>
    <scope>NUCLEOTIDE SEQUENCE [LARGE SCALE GENOMIC DNA]</scope>
    <source>
        <strain evidence="2 3">ASN36</strain>
    </source>
</reference>
<organism evidence="2 3">
    <name type="scientific">Desulfoluna limicola</name>
    <dbReference type="NCBI Taxonomy" id="2810562"/>
    <lineage>
        <taxon>Bacteria</taxon>
        <taxon>Pseudomonadati</taxon>
        <taxon>Thermodesulfobacteriota</taxon>
        <taxon>Desulfobacteria</taxon>
        <taxon>Desulfobacterales</taxon>
        <taxon>Desulfolunaceae</taxon>
        <taxon>Desulfoluna</taxon>
    </lineage>
</organism>
<accession>A0ABM7PPF4</accession>
<feature type="region of interest" description="Disordered" evidence="1">
    <location>
        <begin position="1"/>
        <end position="83"/>
    </location>
</feature>
<keyword evidence="3" id="KW-1185">Reference proteome</keyword>
<dbReference type="EMBL" id="AP024488">
    <property type="protein sequence ID" value="BCS99307.1"/>
    <property type="molecule type" value="Genomic_DNA"/>
</dbReference>
<sequence>MQVSAPAPFPPMWDRSSPPNWSKEKEVHSLPGPAGSHTNKKFDTQATTAASNNFAKELTPSNKKRVHSHPGLQGIIPWPPGATLCPTVTESTNTFRSLER</sequence>
<name>A0ABM7PPF4_9BACT</name>
<evidence type="ECO:0000313" key="3">
    <source>
        <dbReference type="Proteomes" id="UP001320148"/>
    </source>
</evidence>
<dbReference type="Proteomes" id="UP001320148">
    <property type="component" value="Chromosome"/>
</dbReference>
<protein>
    <submittedName>
        <fullName evidence="2">Uncharacterized protein</fullName>
    </submittedName>
</protein>
<proteinExistence type="predicted"/>
<evidence type="ECO:0000313" key="2">
    <source>
        <dbReference type="EMBL" id="BCS99307.1"/>
    </source>
</evidence>
<gene>
    <name evidence="2" type="ORF">DSLASN_49390</name>
</gene>
<feature type="compositionally biased region" description="Polar residues" evidence="1">
    <location>
        <begin position="44"/>
        <end position="54"/>
    </location>
</feature>